<keyword evidence="4" id="KW-1185">Reference proteome</keyword>
<reference evidence="3 4" key="1">
    <citation type="submission" date="2018-01" db="EMBL/GenBank/DDBJ databases">
        <title>The draft genome sequence of Cohaesibacter sp. H1304.</title>
        <authorList>
            <person name="Wang N.-N."/>
            <person name="Du Z.-J."/>
        </authorList>
    </citation>
    <scope>NUCLEOTIDE SEQUENCE [LARGE SCALE GENOMIC DNA]</scope>
    <source>
        <strain evidence="3 4">H1304</strain>
    </source>
</reference>
<dbReference type="Gene3D" id="3.40.50.2300">
    <property type="match status" value="1"/>
</dbReference>
<dbReference type="SUPFAM" id="SSF52172">
    <property type="entry name" value="CheY-like"/>
    <property type="match status" value="1"/>
</dbReference>
<dbReference type="Pfam" id="PF00072">
    <property type="entry name" value="Response_reg"/>
    <property type="match status" value="1"/>
</dbReference>
<evidence type="ECO:0000259" key="2">
    <source>
        <dbReference type="PROSITE" id="PS50110"/>
    </source>
</evidence>
<dbReference type="SMART" id="SM00448">
    <property type="entry name" value="REC"/>
    <property type="match status" value="1"/>
</dbReference>
<dbReference type="PANTHER" id="PTHR44520:SF2">
    <property type="entry name" value="RESPONSE REGULATOR RCP1"/>
    <property type="match status" value="1"/>
</dbReference>
<dbReference type="InterPro" id="IPR011006">
    <property type="entry name" value="CheY-like_superfamily"/>
</dbReference>
<sequence>MIGQSEARSVSETTLIMVDDNVDEIFLTRRKIRKEGIVNRFVSERKPERIFETLDELVSMGMRKKTFLILLDVNMPKINGFETLEKIRAHPIYNDVPVLMFSASDDAEDIFESFEVGSNGYIVKPFTSEEFFAAVKNITSVKTQLMS</sequence>
<organism evidence="3 4">
    <name type="scientific">Cohaesibacter celericrescens</name>
    <dbReference type="NCBI Taxonomy" id="2067669"/>
    <lineage>
        <taxon>Bacteria</taxon>
        <taxon>Pseudomonadati</taxon>
        <taxon>Pseudomonadota</taxon>
        <taxon>Alphaproteobacteria</taxon>
        <taxon>Hyphomicrobiales</taxon>
        <taxon>Cohaesibacteraceae</taxon>
    </lineage>
</organism>
<name>A0A2N5XX08_9HYPH</name>
<dbReference type="PANTHER" id="PTHR44520">
    <property type="entry name" value="RESPONSE REGULATOR RCP1-RELATED"/>
    <property type="match status" value="1"/>
</dbReference>
<feature type="modified residue" description="4-aspartylphosphate" evidence="1">
    <location>
        <position position="72"/>
    </location>
</feature>
<proteinExistence type="predicted"/>
<dbReference type="InterPro" id="IPR052893">
    <property type="entry name" value="TCS_response_regulator"/>
</dbReference>
<keyword evidence="1" id="KW-0597">Phosphoprotein</keyword>
<feature type="domain" description="Response regulatory" evidence="2">
    <location>
        <begin position="14"/>
        <end position="139"/>
    </location>
</feature>
<evidence type="ECO:0000256" key="1">
    <source>
        <dbReference type="PROSITE-ProRule" id="PRU00169"/>
    </source>
</evidence>
<dbReference type="OrthoDB" id="9786548at2"/>
<dbReference type="AlphaFoldDB" id="A0A2N5XX08"/>
<accession>A0A2N5XX08</accession>
<dbReference type="Proteomes" id="UP000234881">
    <property type="component" value="Unassembled WGS sequence"/>
</dbReference>
<evidence type="ECO:0000313" key="3">
    <source>
        <dbReference type="EMBL" id="PLW79040.1"/>
    </source>
</evidence>
<evidence type="ECO:0000313" key="4">
    <source>
        <dbReference type="Proteomes" id="UP000234881"/>
    </source>
</evidence>
<gene>
    <name evidence="3" type="ORF">C0081_02060</name>
</gene>
<protein>
    <recommendedName>
        <fullName evidence="2">Response regulatory domain-containing protein</fullName>
    </recommendedName>
</protein>
<dbReference type="PROSITE" id="PS50110">
    <property type="entry name" value="RESPONSE_REGULATORY"/>
    <property type="match status" value="1"/>
</dbReference>
<dbReference type="EMBL" id="PKUQ01000001">
    <property type="protein sequence ID" value="PLW79040.1"/>
    <property type="molecule type" value="Genomic_DNA"/>
</dbReference>
<comment type="caution">
    <text evidence="3">The sequence shown here is derived from an EMBL/GenBank/DDBJ whole genome shotgun (WGS) entry which is preliminary data.</text>
</comment>
<dbReference type="GO" id="GO:0000160">
    <property type="term" value="P:phosphorelay signal transduction system"/>
    <property type="evidence" value="ECO:0007669"/>
    <property type="project" value="InterPro"/>
</dbReference>
<dbReference type="RefSeq" id="WP_101532122.1">
    <property type="nucleotide sequence ID" value="NZ_JBFHIU010000126.1"/>
</dbReference>
<dbReference type="InterPro" id="IPR001789">
    <property type="entry name" value="Sig_transdc_resp-reg_receiver"/>
</dbReference>